<dbReference type="InterPro" id="IPR010992">
    <property type="entry name" value="IHF-like_DNA-bd_dom_sf"/>
</dbReference>
<dbReference type="PRINTS" id="PR01727">
    <property type="entry name" value="DNABINDINGHU"/>
</dbReference>
<dbReference type="PROSITE" id="PS00045">
    <property type="entry name" value="HISTONE_LIKE"/>
    <property type="match status" value="1"/>
</dbReference>
<keyword evidence="3 5" id="KW-0238">DNA-binding</keyword>
<dbReference type="Gene3D" id="4.10.520.10">
    <property type="entry name" value="IHF-like DNA-binding proteins"/>
    <property type="match status" value="1"/>
</dbReference>
<organism evidence="5">
    <name type="scientific">Candidatus Tisiphia endosymbiont of Sergentomyia squamirostris</name>
    <dbReference type="NCBI Taxonomy" id="3113639"/>
    <lineage>
        <taxon>Bacteria</taxon>
        <taxon>Pseudomonadati</taxon>
        <taxon>Pseudomonadota</taxon>
        <taxon>Alphaproteobacteria</taxon>
        <taxon>Rickettsiales</taxon>
        <taxon>Rickettsiaceae</taxon>
        <taxon>Rickettsieae</taxon>
        <taxon>Candidatus Tisiphia</taxon>
    </lineage>
</organism>
<dbReference type="Pfam" id="PF00216">
    <property type="entry name" value="Bac_DNA_binding"/>
    <property type="match status" value="1"/>
</dbReference>
<dbReference type="CDD" id="cd13831">
    <property type="entry name" value="HU"/>
    <property type="match status" value="1"/>
</dbReference>
<protein>
    <submittedName>
        <fullName evidence="5">HU family DNA-binding protein</fullName>
    </submittedName>
</protein>
<dbReference type="InterPro" id="IPR020816">
    <property type="entry name" value="Histone-like_DNA-bd_CS"/>
</dbReference>
<dbReference type="AlphaFoldDB" id="A0AAT9G8N5"/>
<dbReference type="PANTHER" id="PTHR33175">
    <property type="entry name" value="DNA-BINDING PROTEIN HU"/>
    <property type="match status" value="1"/>
</dbReference>
<sequence>MNKGELVALMAEAGHSKSDAEKALTWVVDSVLKALSRGEDVNLVGFGSFHIQSRAAREGRNPKTGEKMHIAAYKQPVFRAGKKMKEACNNS</sequence>
<evidence type="ECO:0000256" key="4">
    <source>
        <dbReference type="RuleBase" id="RU003939"/>
    </source>
</evidence>
<keyword evidence="2" id="KW-0226">DNA condensation</keyword>
<dbReference type="GO" id="GO:0030261">
    <property type="term" value="P:chromosome condensation"/>
    <property type="evidence" value="ECO:0007669"/>
    <property type="project" value="UniProtKB-KW"/>
</dbReference>
<accession>A0AAT9G8N5</accession>
<evidence type="ECO:0000256" key="1">
    <source>
        <dbReference type="ARBA" id="ARBA00010529"/>
    </source>
</evidence>
<gene>
    <name evidence="5" type="ORF">DMENIID0002_08350</name>
</gene>
<name>A0AAT9G8N5_9RICK</name>
<dbReference type="GO" id="GO:0030527">
    <property type="term" value="F:structural constituent of chromatin"/>
    <property type="evidence" value="ECO:0007669"/>
    <property type="project" value="InterPro"/>
</dbReference>
<dbReference type="GO" id="GO:0003677">
    <property type="term" value="F:DNA binding"/>
    <property type="evidence" value="ECO:0007669"/>
    <property type="project" value="UniProtKB-KW"/>
</dbReference>
<dbReference type="PANTHER" id="PTHR33175:SF3">
    <property type="entry name" value="DNA-BINDING PROTEIN HU-BETA"/>
    <property type="match status" value="1"/>
</dbReference>
<proteinExistence type="inferred from homology"/>
<dbReference type="EMBL" id="AP029170">
    <property type="protein sequence ID" value="BFD46189.1"/>
    <property type="molecule type" value="Genomic_DNA"/>
</dbReference>
<evidence type="ECO:0000256" key="2">
    <source>
        <dbReference type="ARBA" id="ARBA00023067"/>
    </source>
</evidence>
<dbReference type="SMART" id="SM00411">
    <property type="entry name" value="BHL"/>
    <property type="match status" value="1"/>
</dbReference>
<reference evidence="5" key="1">
    <citation type="submission" date="2024-01" db="EMBL/GenBank/DDBJ databases">
        <title>Sequencing the genomes of a sandfly, Sergentomyia squamirostris, and its two endosymbionts.</title>
        <authorList>
            <person name="Itokawa K."/>
            <person name="Sanjoba C."/>
        </authorList>
    </citation>
    <scope>NUCLEOTIDE SEQUENCE</scope>
    <source>
        <strain evidence="5">RiSSQ</strain>
    </source>
</reference>
<dbReference type="InterPro" id="IPR000119">
    <property type="entry name" value="Hist_DNA-bd"/>
</dbReference>
<evidence type="ECO:0000256" key="3">
    <source>
        <dbReference type="ARBA" id="ARBA00023125"/>
    </source>
</evidence>
<comment type="similarity">
    <text evidence="1 4">Belongs to the bacterial histone-like protein family.</text>
</comment>
<evidence type="ECO:0000313" key="5">
    <source>
        <dbReference type="EMBL" id="BFD46189.1"/>
    </source>
</evidence>
<dbReference type="SUPFAM" id="SSF47729">
    <property type="entry name" value="IHF-like DNA-binding proteins"/>
    <property type="match status" value="1"/>
</dbReference>